<dbReference type="InterPro" id="IPR025392">
    <property type="entry name" value="DUF4124"/>
</dbReference>
<comment type="caution">
    <text evidence="4">The sequence shown here is derived from an EMBL/GenBank/DDBJ whole genome shotgun (WGS) entry which is preliminary data.</text>
</comment>
<proteinExistence type="predicted"/>
<dbReference type="EMBL" id="JACCJZ010000013">
    <property type="protein sequence ID" value="NYZ62287.1"/>
    <property type="molecule type" value="Genomic_DNA"/>
</dbReference>
<dbReference type="AlphaFoldDB" id="A0A7Z0TYE8"/>
<feature type="compositionally biased region" description="Low complexity" evidence="1">
    <location>
        <begin position="56"/>
        <end position="77"/>
    </location>
</feature>
<evidence type="ECO:0000256" key="1">
    <source>
        <dbReference type="SAM" id="MobiDB-lite"/>
    </source>
</evidence>
<accession>A0A7Z0TYE8</accession>
<dbReference type="Proteomes" id="UP000589896">
    <property type="component" value="Unassembled WGS sequence"/>
</dbReference>
<feature type="signal peptide" evidence="2">
    <location>
        <begin position="1"/>
        <end position="21"/>
    </location>
</feature>
<feature type="chain" id="PRO_5031342336" evidence="2">
    <location>
        <begin position="22"/>
        <end position="134"/>
    </location>
</feature>
<gene>
    <name evidence="4" type="ORF">H0E82_05865</name>
</gene>
<keyword evidence="2" id="KW-0732">Signal</keyword>
<reference evidence="4 5" key="1">
    <citation type="submission" date="2020-07" db="EMBL/GenBank/DDBJ databases">
        <title>isolation of Luteimonas sp. SJ-16.</title>
        <authorList>
            <person name="Huang X.-X."/>
            <person name="Xu L."/>
            <person name="Sun J.-Q."/>
        </authorList>
    </citation>
    <scope>NUCLEOTIDE SEQUENCE [LARGE SCALE GENOMIC DNA]</scope>
    <source>
        <strain evidence="4 5">SJ-16</strain>
    </source>
</reference>
<evidence type="ECO:0000256" key="2">
    <source>
        <dbReference type="SAM" id="SignalP"/>
    </source>
</evidence>
<dbReference type="Pfam" id="PF13511">
    <property type="entry name" value="DUF4124"/>
    <property type="match status" value="1"/>
</dbReference>
<feature type="domain" description="DUF4124" evidence="3">
    <location>
        <begin position="11"/>
        <end position="66"/>
    </location>
</feature>
<evidence type="ECO:0000313" key="5">
    <source>
        <dbReference type="Proteomes" id="UP000589896"/>
    </source>
</evidence>
<feature type="region of interest" description="Disordered" evidence="1">
    <location>
        <begin position="55"/>
        <end position="80"/>
    </location>
</feature>
<name>A0A7Z0TYE8_9GAMM</name>
<keyword evidence="5" id="KW-1185">Reference proteome</keyword>
<protein>
    <submittedName>
        <fullName evidence="4">DUF4124 domain-containing protein</fullName>
    </submittedName>
</protein>
<dbReference type="RefSeq" id="WP_180544514.1">
    <property type="nucleotide sequence ID" value="NZ_JACCJZ010000013.1"/>
</dbReference>
<organism evidence="4 5">
    <name type="scientific">Luteimonas deserti</name>
    <dbReference type="NCBI Taxonomy" id="2752306"/>
    <lineage>
        <taxon>Bacteria</taxon>
        <taxon>Pseudomonadati</taxon>
        <taxon>Pseudomonadota</taxon>
        <taxon>Gammaproteobacteria</taxon>
        <taxon>Lysobacterales</taxon>
        <taxon>Lysobacteraceae</taxon>
        <taxon>Luteimonas</taxon>
    </lineage>
</organism>
<evidence type="ECO:0000259" key="3">
    <source>
        <dbReference type="Pfam" id="PF13511"/>
    </source>
</evidence>
<sequence>MRRIEVALLALLAVASAPLVAGEVYSWRDANGVTHYSQTPPPSGTRFEVRDLTGRTAVPTPTAAAATPAATTAAPATGAQEPNHCELARANIAALEGQGPVQQVGADGTARELDAAARTSQLELARAAARAYCR</sequence>
<evidence type="ECO:0000313" key="4">
    <source>
        <dbReference type="EMBL" id="NYZ62287.1"/>
    </source>
</evidence>